<proteinExistence type="predicted"/>
<name>A0A0K2UXR4_LEPSM</name>
<reference evidence="1" key="1">
    <citation type="submission" date="2014-05" db="EMBL/GenBank/DDBJ databases">
        <authorList>
            <person name="Chronopoulou M."/>
        </authorList>
    </citation>
    <scope>NUCLEOTIDE SEQUENCE</scope>
    <source>
        <tissue evidence="1">Whole organism</tissue>
    </source>
</reference>
<protein>
    <submittedName>
        <fullName evidence="1">Uncharacterized protein</fullName>
    </submittedName>
</protein>
<feature type="non-terminal residue" evidence="1">
    <location>
        <position position="1"/>
    </location>
</feature>
<dbReference type="AlphaFoldDB" id="A0A0K2UXR4"/>
<evidence type="ECO:0000313" key="1">
    <source>
        <dbReference type="EMBL" id="CDW42662.1"/>
    </source>
</evidence>
<sequence>LYSIVSAILTPSKDNTLKSILFIHLFAEKFFLITSRLFYSNLIPNSKILIQFDRVDGAGDILLFLVAETY</sequence>
<dbReference type="EMBL" id="HACA01025301">
    <property type="protein sequence ID" value="CDW42662.1"/>
    <property type="molecule type" value="Transcribed_RNA"/>
</dbReference>
<organism evidence="1">
    <name type="scientific">Lepeophtheirus salmonis</name>
    <name type="common">Salmon louse</name>
    <name type="synonym">Caligus salmonis</name>
    <dbReference type="NCBI Taxonomy" id="72036"/>
    <lineage>
        <taxon>Eukaryota</taxon>
        <taxon>Metazoa</taxon>
        <taxon>Ecdysozoa</taxon>
        <taxon>Arthropoda</taxon>
        <taxon>Crustacea</taxon>
        <taxon>Multicrustacea</taxon>
        <taxon>Hexanauplia</taxon>
        <taxon>Copepoda</taxon>
        <taxon>Siphonostomatoida</taxon>
        <taxon>Caligidae</taxon>
        <taxon>Lepeophtheirus</taxon>
    </lineage>
</organism>
<accession>A0A0K2UXR4</accession>